<dbReference type="InterPro" id="IPR018201">
    <property type="entry name" value="Ketoacyl_synth_AS"/>
</dbReference>
<proteinExistence type="inferred from homology"/>
<evidence type="ECO:0000259" key="4">
    <source>
        <dbReference type="PROSITE" id="PS52004"/>
    </source>
</evidence>
<feature type="domain" description="Ketosynthase family 3 (KS3)" evidence="4">
    <location>
        <begin position="1"/>
        <end position="415"/>
    </location>
</feature>
<dbReference type="SMART" id="SM00825">
    <property type="entry name" value="PKS_KS"/>
    <property type="match status" value="1"/>
</dbReference>
<protein>
    <submittedName>
        <fullName evidence="5">3-oxoacyl-[acyl-carrier-protein] synthase-1</fullName>
    </submittedName>
</protein>
<dbReference type="InterPro" id="IPR020841">
    <property type="entry name" value="PKS_Beta-ketoAc_synthase_dom"/>
</dbReference>
<dbReference type="PANTHER" id="PTHR11712:SF320">
    <property type="entry name" value="BETA-KETOACYL SYNTHASE"/>
    <property type="match status" value="1"/>
</dbReference>
<evidence type="ECO:0000313" key="5">
    <source>
        <dbReference type="EMBL" id="RZS51905.1"/>
    </source>
</evidence>
<dbReference type="SUPFAM" id="SSF53901">
    <property type="entry name" value="Thiolase-like"/>
    <property type="match status" value="1"/>
</dbReference>
<dbReference type="InterPro" id="IPR016039">
    <property type="entry name" value="Thiolase-like"/>
</dbReference>
<dbReference type="Pfam" id="PF00109">
    <property type="entry name" value="ketoacyl-synt"/>
    <property type="match status" value="1"/>
</dbReference>
<dbReference type="Gene3D" id="3.40.47.10">
    <property type="match status" value="2"/>
</dbReference>
<dbReference type="GO" id="GO:0006633">
    <property type="term" value="P:fatty acid biosynthetic process"/>
    <property type="evidence" value="ECO:0007669"/>
    <property type="project" value="InterPro"/>
</dbReference>
<organism evidence="5 6">
    <name type="scientific">Sphaerotilus mobilis</name>
    <dbReference type="NCBI Taxonomy" id="47994"/>
    <lineage>
        <taxon>Bacteria</taxon>
        <taxon>Pseudomonadati</taxon>
        <taxon>Pseudomonadota</taxon>
        <taxon>Betaproteobacteria</taxon>
        <taxon>Burkholderiales</taxon>
        <taxon>Sphaerotilaceae</taxon>
        <taxon>Sphaerotilus</taxon>
    </lineage>
</organism>
<dbReference type="RefSeq" id="WP_207224844.1">
    <property type="nucleotide sequence ID" value="NZ_SGWV01000011.1"/>
</dbReference>
<dbReference type="EMBL" id="SGWV01000011">
    <property type="protein sequence ID" value="RZS51905.1"/>
    <property type="molecule type" value="Genomic_DNA"/>
</dbReference>
<dbReference type="GO" id="GO:0004315">
    <property type="term" value="F:3-oxoacyl-[acyl-carrier-protein] synthase activity"/>
    <property type="evidence" value="ECO:0007669"/>
    <property type="project" value="InterPro"/>
</dbReference>
<sequence length="419" mass="43339">MTPPIRPIRPIAPVAVRAWTATSAAGQGRSSLSKALAASTTALQPLDATRWPAWALPTWVGAVDALDEAAPSDFPGDRTERTSRALRLAWRGLQADGFVDAAQDAVQRWGADRVGLLLGSSASTIGVSEQAYRDWPADTPVPASLRHPSLNTPHAITGFVQRALGVAGPALTVSTACSSSAKVFASAERWLRLGWVDAVVVGGVDALCASVLFGFRALGLVSTSPCRPFDAARDGISIGEAAGYALLERWEPGEDPATPCLIGHGESNDAHHMSSPHPQGLGAERALDEALARAALRADAIDLVLLHGTASARNDEVEAALVARRYRADVHASASKGLTGHTMGAAGIVQAVAGLQALAGAGLPGSIGTHVVDAALPAPFAQQLRLACERDGQVRRVASHAFGFGGNNCVLLFGRAGGR</sequence>
<comment type="caution">
    <text evidence="5">The sequence shown here is derived from an EMBL/GenBank/DDBJ whole genome shotgun (WGS) entry which is preliminary data.</text>
</comment>
<evidence type="ECO:0000313" key="6">
    <source>
        <dbReference type="Proteomes" id="UP000293433"/>
    </source>
</evidence>
<name>A0A4Q7LC13_9BURK</name>
<dbReference type="AlphaFoldDB" id="A0A4Q7LC13"/>
<dbReference type="PANTHER" id="PTHR11712">
    <property type="entry name" value="POLYKETIDE SYNTHASE-RELATED"/>
    <property type="match status" value="1"/>
</dbReference>
<dbReference type="PROSITE" id="PS52004">
    <property type="entry name" value="KS3_2"/>
    <property type="match status" value="1"/>
</dbReference>
<dbReference type="InterPro" id="IPR000794">
    <property type="entry name" value="Beta-ketoacyl_synthase"/>
</dbReference>
<gene>
    <name evidence="5" type="ORF">EV685_3089</name>
</gene>
<keyword evidence="2 3" id="KW-0808">Transferase</keyword>
<dbReference type="Pfam" id="PF02801">
    <property type="entry name" value="Ketoacyl-synt_C"/>
    <property type="match status" value="1"/>
</dbReference>
<dbReference type="InterPro" id="IPR014031">
    <property type="entry name" value="Ketoacyl_synth_C"/>
</dbReference>
<evidence type="ECO:0000256" key="2">
    <source>
        <dbReference type="ARBA" id="ARBA00022679"/>
    </source>
</evidence>
<reference evidence="5 6" key="1">
    <citation type="submission" date="2019-02" db="EMBL/GenBank/DDBJ databases">
        <title>Genomic Encyclopedia of Type Strains, Phase IV (KMG-IV): sequencing the most valuable type-strain genomes for metagenomic binning, comparative biology and taxonomic classification.</title>
        <authorList>
            <person name="Goeker M."/>
        </authorList>
    </citation>
    <scope>NUCLEOTIDE SEQUENCE [LARGE SCALE GENOMIC DNA]</scope>
    <source>
        <strain evidence="5 6">DSM 10617</strain>
    </source>
</reference>
<keyword evidence="6" id="KW-1185">Reference proteome</keyword>
<evidence type="ECO:0000256" key="1">
    <source>
        <dbReference type="ARBA" id="ARBA00008467"/>
    </source>
</evidence>
<comment type="similarity">
    <text evidence="1 3">Belongs to the thiolase-like superfamily. Beta-ketoacyl-ACP synthases family.</text>
</comment>
<accession>A0A4Q7LC13</accession>
<dbReference type="Proteomes" id="UP000293433">
    <property type="component" value="Unassembled WGS sequence"/>
</dbReference>
<dbReference type="InterPro" id="IPR014030">
    <property type="entry name" value="Ketoacyl_synth_N"/>
</dbReference>
<evidence type="ECO:0000256" key="3">
    <source>
        <dbReference type="RuleBase" id="RU003694"/>
    </source>
</evidence>
<dbReference type="GO" id="GO:0005829">
    <property type="term" value="C:cytosol"/>
    <property type="evidence" value="ECO:0007669"/>
    <property type="project" value="TreeGrafter"/>
</dbReference>
<dbReference type="PROSITE" id="PS00606">
    <property type="entry name" value="KS3_1"/>
    <property type="match status" value="1"/>
</dbReference>